<name>A0A1Z5JJJ0_FISSO</name>
<dbReference type="AlphaFoldDB" id="A0A1Z5JJJ0"/>
<reference evidence="2 3" key="1">
    <citation type="journal article" date="2015" name="Plant Cell">
        <title>Oil accumulation by the oleaginous diatom Fistulifera solaris as revealed by the genome and transcriptome.</title>
        <authorList>
            <person name="Tanaka T."/>
            <person name="Maeda Y."/>
            <person name="Veluchamy A."/>
            <person name="Tanaka M."/>
            <person name="Abida H."/>
            <person name="Marechal E."/>
            <person name="Bowler C."/>
            <person name="Muto M."/>
            <person name="Sunaga Y."/>
            <person name="Tanaka M."/>
            <person name="Yoshino T."/>
            <person name="Taniguchi T."/>
            <person name="Fukuda Y."/>
            <person name="Nemoto M."/>
            <person name="Matsumoto M."/>
            <person name="Wong P.S."/>
            <person name="Aburatani S."/>
            <person name="Fujibuchi W."/>
        </authorList>
    </citation>
    <scope>NUCLEOTIDE SEQUENCE [LARGE SCALE GENOMIC DNA]</scope>
    <source>
        <strain evidence="2 3">JPCC DA0580</strain>
    </source>
</reference>
<dbReference type="Proteomes" id="UP000198406">
    <property type="component" value="Unassembled WGS sequence"/>
</dbReference>
<evidence type="ECO:0000256" key="1">
    <source>
        <dbReference type="SAM" id="MobiDB-lite"/>
    </source>
</evidence>
<dbReference type="InParanoid" id="A0A1Z5JJJ0"/>
<evidence type="ECO:0000313" key="3">
    <source>
        <dbReference type="Proteomes" id="UP000198406"/>
    </source>
</evidence>
<proteinExistence type="predicted"/>
<keyword evidence="3" id="KW-1185">Reference proteome</keyword>
<feature type="compositionally biased region" description="Basic and acidic residues" evidence="1">
    <location>
        <begin position="211"/>
        <end position="232"/>
    </location>
</feature>
<accession>A0A1Z5JJJ0</accession>
<evidence type="ECO:0000313" key="2">
    <source>
        <dbReference type="EMBL" id="GAX14180.1"/>
    </source>
</evidence>
<organism evidence="2 3">
    <name type="scientific">Fistulifera solaris</name>
    <name type="common">Oleaginous diatom</name>
    <dbReference type="NCBI Taxonomy" id="1519565"/>
    <lineage>
        <taxon>Eukaryota</taxon>
        <taxon>Sar</taxon>
        <taxon>Stramenopiles</taxon>
        <taxon>Ochrophyta</taxon>
        <taxon>Bacillariophyta</taxon>
        <taxon>Bacillariophyceae</taxon>
        <taxon>Bacillariophycidae</taxon>
        <taxon>Naviculales</taxon>
        <taxon>Naviculaceae</taxon>
        <taxon>Fistulifera</taxon>
    </lineage>
</organism>
<feature type="region of interest" description="Disordered" evidence="1">
    <location>
        <begin position="210"/>
        <end position="237"/>
    </location>
</feature>
<comment type="caution">
    <text evidence="2">The sequence shown here is derived from an EMBL/GenBank/DDBJ whole genome shotgun (WGS) entry which is preliminary data.</text>
</comment>
<gene>
    <name evidence="2" type="ORF">FisN_20Hu198</name>
</gene>
<protein>
    <submittedName>
        <fullName evidence="2">Uncharacterized protein</fullName>
    </submittedName>
</protein>
<dbReference type="EMBL" id="BDSP01000076">
    <property type="protein sequence ID" value="GAX14180.1"/>
    <property type="molecule type" value="Genomic_DNA"/>
</dbReference>
<sequence length="250" mass="28799">MNADGTDAAISSSNNYLWTTKERLTVPNQLSSINARNEAERKDRFYKEATVDYVRQEGNAHKQVRYVCPLCVLDGKNELAHAVHFSLDFYRDPSDQSYDPDNDPMLERGSKFYFHNDQYRLPIPSRKMNNANDEKIRKVALGKRTKLRAHVRDVHGEGVMPFALTLESDYEPISEELTAIFCRMKNVPMVSAEEDPDAYKELKQKVANWRSTEKLKRDPNGEAAKTRRESKTKTMRKLRAKVAAKKVVVK</sequence>